<dbReference type="GO" id="GO:0005886">
    <property type="term" value="C:plasma membrane"/>
    <property type="evidence" value="ECO:0007669"/>
    <property type="project" value="TreeGrafter"/>
</dbReference>
<keyword evidence="4" id="KW-0808">Transferase</keyword>
<evidence type="ECO:0000256" key="5">
    <source>
        <dbReference type="ARBA" id="ARBA00022777"/>
    </source>
</evidence>
<keyword evidence="7" id="KW-0472">Membrane</keyword>
<evidence type="ECO:0000256" key="2">
    <source>
        <dbReference type="ARBA" id="ARBA00012438"/>
    </source>
</evidence>
<dbReference type="Gene3D" id="3.30.565.10">
    <property type="entry name" value="Histidine kinase-like ATPase, C-terminal domain"/>
    <property type="match status" value="1"/>
</dbReference>
<dbReference type="RefSeq" id="WP_176576421.1">
    <property type="nucleotide sequence ID" value="NZ_CBDRGH010000036.1"/>
</dbReference>
<feature type="region of interest" description="Disordered" evidence="6">
    <location>
        <begin position="429"/>
        <end position="511"/>
    </location>
</feature>
<evidence type="ECO:0000259" key="8">
    <source>
        <dbReference type="Pfam" id="PF02518"/>
    </source>
</evidence>
<dbReference type="Proteomes" id="UP000509418">
    <property type="component" value="Chromosome"/>
</dbReference>
<evidence type="ECO:0000256" key="3">
    <source>
        <dbReference type="ARBA" id="ARBA00022553"/>
    </source>
</evidence>
<comment type="catalytic activity">
    <reaction evidence="1">
        <text>ATP + protein L-histidine = ADP + protein N-phospho-L-histidine.</text>
        <dbReference type="EC" id="2.7.13.3"/>
    </reaction>
</comment>
<keyword evidence="9" id="KW-0067">ATP-binding</keyword>
<accession>A0A7H8TA45</accession>
<name>A0A7H8TA45_STRCX</name>
<evidence type="ECO:0000256" key="4">
    <source>
        <dbReference type="ARBA" id="ARBA00022679"/>
    </source>
</evidence>
<reference evidence="9 10" key="1">
    <citation type="submission" date="2020-06" db="EMBL/GenBank/DDBJ databases">
        <title>Genome mining for natural products.</title>
        <authorList>
            <person name="Zhang B."/>
            <person name="Shi J."/>
            <person name="Ge H."/>
        </authorList>
    </citation>
    <scope>NUCLEOTIDE SEQUENCE [LARGE SCALE GENOMIC DNA]</scope>
    <source>
        <strain evidence="9 10">NA02069</strain>
    </source>
</reference>
<evidence type="ECO:0000256" key="6">
    <source>
        <dbReference type="SAM" id="MobiDB-lite"/>
    </source>
</evidence>
<dbReference type="AlphaFoldDB" id="A0A7H8TA45"/>
<dbReference type="EMBL" id="CP056041">
    <property type="protein sequence ID" value="QKZ20361.1"/>
    <property type="molecule type" value="Genomic_DNA"/>
</dbReference>
<gene>
    <name evidence="9" type="ORF">HUT05_25220</name>
</gene>
<feature type="domain" description="Histidine kinase/HSP90-like ATPase" evidence="8">
    <location>
        <begin position="277"/>
        <end position="386"/>
    </location>
</feature>
<dbReference type="GO" id="GO:0004673">
    <property type="term" value="F:protein histidine kinase activity"/>
    <property type="evidence" value="ECO:0007669"/>
    <property type="project" value="UniProtKB-EC"/>
</dbReference>
<feature type="transmembrane region" description="Helical" evidence="7">
    <location>
        <begin position="32"/>
        <end position="53"/>
    </location>
</feature>
<dbReference type="InterPro" id="IPR036890">
    <property type="entry name" value="HATPase_C_sf"/>
</dbReference>
<keyword evidence="7" id="KW-1133">Transmembrane helix</keyword>
<keyword evidence="10" id="KW-1185">Reference proteome</keyword>
<dbReference type="InterPro" id="IPR050428">
    <property type="entry name" value="TCS_sensor_his_kinase"/>
</dbReference>
<organism evidence="9 10">
    <name type="scientific">Streptomyces chartreusis</name>
    <dbReference type="NCBI Taxonomy" id="1969"/>
    <lineage>
        <taxon>Bacteria</taxon>
        <taxon>Bacillati</taxon>
        <taxon>Actinomycetota</taxon>
        <taxon>Actinomycetes</taxon>
        <taxon>Kitasatosporales</taxon>
        <taxon>Streptomycetaceae</taxon>
        <taxon>Streptomyces</taxon>
    </lineage>
</organism>
<protein>
    <recommendedName>
        <fullName evidence="2">histidine kinase</fullName>
        <ecNumber evidence="2">2.7.13.3</ecNumber>
    </recommendedName>
</protein>
<dbReference type="PANTHER" id="PTHR45436">
    <property type="entry name" value="SENSOR HISTIDINE KINASE YKOH"/>
    <property type="match status" value="1"/>
</dbReference>
<evidence type="ECO:0000313" key="10">
    <source>
        <dbReference type="Proteomes" id="UP000509418"/>
    </source>
</evidence>
<evidence type="ECO:0000256" key="7">
    <source>
        <dbReference type="SAM" id="Phobius"/>
    </source>
</evidence>
<keyword evidence="7" id="KW-0812">Transmembrane</keyword>
<evidence type="ECO:0000313" key="9">
    <source>
        <dbReference type="EMBL" id="QKZ20361.1"/>
    </source>
</evidence>
<keyword evidence="3" id="KW-0597">Phosphoprotein</keyword>
<dbReference type="SUPFAM" id="SSF55874">
    <property type="entry name" value="ATPase domain of HSP90 chaperone/DNA topoisomerase II/histidine kinase"/>
    <property type="match status" value="1"/>
</dbReference>
<keyword evidence="5" id="KW-0418">Kinase</keyword>
<keyword evidence="9" id="KW-0547">Nucleotide-binding</keyword>
<evidence type="ECO:0000256" key="1">
    <source>
        <dbReference type="ARBA" id="ARBA00000085"/>
    </source>
</evidence>
<dbReference type="PANTHER" id="PTHR45436:SF5">
    <property type="entry name" value="SENSOR HISTIDINE KINASE TRCS"/>
    <property type="match status" value="1"/>
</dbReference>
<dbReference type="EC" id="2.7.13.3" evidence="2"/>
<dbReference type="GO" id="GO:0000160">
    <property type="term" value="P:phosphorelay signal transduction system"/>
    <property type="evidence" value="ECO:0007669"/>
    <property type="project" value="TreeGrafter"/>
</dbReference>
<dbReference type="GO" id="GO:0005524">
    <property type="term" value="F:ATP binding"/>
    <property type="evidence" value="ECO:0007669"/>
    <property type="project" value="UniProtKB-KW"/>
</dbReference>
<dbReference type="Pfam" id="PF02518">
    <property type="entry name" value="HATPase_c"/>
    <property type="match status" value="1"/>
</dbReference>
<feature type="transmembrane region" description="Helical" evidence="7">
    <location>
        <begin position="59"/>
        <end position="79"/>
    </location>
</feature>
<feature type="compositionally biased region" description="Polar residues" evidence="6">
    <location>
        <begin position="481"/>
        <end position="491"/>
    </location>
</feature>
<proteinExistence type="predicted"/>
<dbReference type="InterPro" id="IPR003594">
    <property type="entry name" value="HATPase_dom"/>
</dbReference>
<sequence>MSDRVSPTRPVTHRRPRRAKAVNRYVLEQVRAAVAAPLVLVMCVLGAVVIVWQTTQVPTGPLLAAIAGGLLAAAGLGAARGQSTALAVERAHEAQVQRITEAVQALEKLVVWTADELSRGGTPLLPESFGQLEGAGLADEAVALLGEVQVQAAAALIRVRDESQSAVLLSMLKEFSKREHALIDRALEMLDQLENQTEDPDQLETIYKLDHLVTRLRRWVESKAVGGGGQSLRTAREPVSVTQVMRGAVQEILHYTRVTVTPGAVGVELGLRRQVGPDLTHLLAELIENGTQFSDPASKVQVRAERVVTGLLIVVEDRAVIPMHPEDRVRWNRLLEAPDRVNQSALVSAGKLGLLTTALLAAKYGISVELRENPTGGTTALVVVPKRLLVAMAAPAAAAAATVQPAGSTAASTEHATHWAPTGVEQAEPATALAASPSDVVPATGAPPLPRRVVGESPSRPSRPERATTAPSYGLAGAFQRNLNAARTQAPSAPVTGPEASGPPVSPSAHP</sequence>